<dbReference type="KEGG" id="pfy:PFICI_05754"/>
<evidence type="ECO:0000313" key="2">
    <source>
        <dbReference type="Proteomes" id="UP000030651"/>
    </source>
</evidence>
<accession>W3XCQ1</accession>
<dbReference type="OrthoDB" id="4523404at2759"/>
<dbReference type="AlphaFoldDB" id="W3XCQ1"/>
<dbReference type="EMBL" id="KI912111">
    <property type="protein sequence ID" value="ETS83878.1"/>
    <property type="molecule type" value="Genomic_DNA"/>
</dbReference>
<dbReference type="RefSeq" id="XP_007832526.1">
    <property type="nucleotide sequence ID" value="XM_007834335.1"/>
</dbReference>
<dbReference type="HOGENOM" id="CLU_1518411_0_0_1"/>
<name>W3XCQ1_PESFW</name>
<dbReference type="eggNOG" id="ENOG502TB7B">
    <property type="taxonomic scope" value="Eukaryota"/>
</dbReference>
<dbReference type="InParanoid" id="W3XCQ1"/>
<gene>
    <name evidence="1" type="ORF">PFICI_05754</name>
</gene>
<proteinExistence type="predicted"/>
<reference evidence="2" key="1">
    <citation type="journal article" date="2015" name="BMC Genomics">
        <title>Genomic and transcriptomic analysis of the endophytic fungus Pestalotiopsis fici reveals its lifestyle and high potential for synthesis of natural products.</title>
        <authorList>
            <person name="Wang X."/>
            <person name="Zhang X."/>
            <person name="Liu L."/>
            <person name="Xiang M."/>
            <person name="Wang W."/>
            <person name="Sun X."/>
            <person name="Che Y."/>
            <person name="Guo L."/>
            <person name="Liu G."/>
            <person name="Guo L."/>
            <person name="Wang C."/>
            <person name="Yin W.B."/>
            <person name="Stadler M."/>
            <person name="Zhang X."/>
            <person name="Liu X."/>
        </authorList>
    </citation>
    <scope>NUCLEOTIDE SEQUENCE [LARGE SCALE GENOMIC DNA]</scope>
    <source>
        <strain evidence="2">W106-1 / CGMCC3.15140</strain>
    </source>
</reference>
<protein>
    <submittedName>
        <fullName evidence="1">Uncharacterized protein</fullName>
    </submittedName>
</protein>
<organism evidence="1 2">
    <name type="scientific">Pestalotiopsis fici (strain W106-1 / CGMCC3.15140)</name>
    <dbReference type="NCBI Taxonomy" id="1229662"/>
    <lineage>
        <taxon>Eukaryota</taxon>
        <taxon>Fungi</taxon>
        <taxon>Dikarya</taxon>
        <taxon>Ascomycota</taxon>
        <taxon>Pezizomycotina</taxon>
        <taxon>Sordariomycetes</taxon>
        <taxon>Xylariomycetidae</taxon>
        <taxon>Amphisphaeriales</taxon>
        <taxon>Sporocadaceae</taxon>
        <taxon>Pestalotiopsis</taxon>
    </lineage>
</organism>
<evidence type="ECO:0000313" key="1">
    <source>
        <dbReference type="EMBL" id="ETS83878.1"/>
    </source>
</evidence>
<sequence>MTEHLRAARLRARDALVRAGTVGFKPVSSAKWVNIFRTWSGVLHVQIEHDSIKGVTPQMMRWWFEHLGQSTTWDGKALGGPEVSLYHLWHHRDHVAIIPVSSPNDQVNKGFIQGWLSEVHEQFNDFHDRVDVRSTTDILSDSELNFSVKLFGNVVTQILHHWKPRWSRLLRRDRRWV</sequence>
<dbReference type="Proteomes" id="UP000030651">
    <property type="component" value="Unassembled WGS sequence"/>
</dbReference>
<keyword evidence="2" id="KW-1185">Reference proteome</keyword>
<dbReference type="GeneID" id="19270767"/>